<dbReference type="Pfam" id="PF05724">
    <property type="entry name" value="TPMT"/>
    <property type="match status" value="1"/>
</dbReference>
<keyword evidence="7" id="KW-1185">Reference proteome</keyword>
<dbReference type="PROSITE" id="PS51585">
    <property type="entry name" value="SAM_MT_TPMT"/>
    <property type="match status" value="1"/>
</dbReference>
<dbReference type="AlphaFoldDB" id="A0A507E4X6"/>
<dbReference type="STRING" id="109895.A0A507E4X6"/>
<keyword evidence="2 6" id="KW-0489">Methyltransferase</keyword>
<dbReference type="Gene3D" id="3.40.50.150">
    <property type="entry name" value="Vaccinia Virus protein VP39"/>
    <property type="match status" value="1"/>
</dbReference>
<protein>
    <submittedName>
        <fullName evidence="6">Thiopurine S-methyltransferase</fullName>
    </submittedName>
</protein>
<feature type="compositionally biased region" description="Polar residues" evidence="5">
    <location>
        <begin position="13"/>
        <end position="24"/>
    </location>
</feature>
<dbReference type="InterPro" id="IPR008854">
    <property type="entry name" value="TPMT"/>
</dbReference>
<dbReference type="InterPro" id="IPR029063">
    <property type="entry name" value="SAM-dependent_MTases_sf"/>
</dbReference>
<keyword evidence="3 6" id="KW-0808">Transferase</keyword>
<evidence type="ECO:0000313" key="6">
    <source>
        <dbReference type="EMBL" id="TPX58178.1"/>
    </source>
</evidence>
<evidence type="ECO:0000256" key="3">
    <source>
        <dbReference type="ARBA" id="ARBA00022679"/>
    </source>
</evidence>
<name>A0A507E4X6_9FUNG</name>
<gene>
    <name evidence="6" type="ORF">PhCBS80983_g03288</name>
</gene>
<feature type="region of interest" description="Disordered" evidence="5">
    <location>
        <begin position="1"/>
        <end position="27"/>
    </location>
</feature>
<evidence type="ECO:0000256" key="4">
    <source>
        <dbReference type="ARBA" id="ARBA00022691"/>
    </source>
</evidence>
<dbReference type="SUPFAM" id="SSF53335">
    <property type="entry name" value="S-adenosyl-L-methionine-dependent methyltransferases"/>
    <property type="match status" value="1"/>
</dbReference>
<dbReference type="PANTHER" id="PTHR32183">
    <property type="match status" value="1"/>
</dbReference>
<keyword evidence="1" id="KW-0597">Phosphoprotein</keyword>
<evidence type="ECO:0000256" key="5">
    <source>
        <dbReference type="SAM" id="MobiDB-lite"/>
    </source>
</evidence>
<comment type="caution">
    <text evidence="6">The sequence shown here is derived from an EMBL/GenBank/DDBJ whole genome shotgun (WGS) entry which is preliminary data.</text>
</comment>
<proteinExistence type="predicted"/>
<evidence type="ECO:0000256" key="2">
    <source>
        <dbReference type="ARBA" id="ARBA00022603"/>
    </source>
</evidence>
<sequence>MTTPSPASHDPVSWSTHWETSNTPWDHARAPPATVALLQSGQIPAGNGRVLVPGCGRGYDAFAAAEHLKGVTEVVGMDTAEVATEEARKVQQTVPSDSANLVTFQTGDFFTYKPPQPYDVVIDHTFLCAMPPVIRDDWARKMAEVLAVGGRLVTYMYPLASHEGGPPYALSLDLYDQLLLKYFDQVHIEDVVERFHKNKETIGEKVAVWKRKDVSV</sequence>
<reference evidence="6 7" key="1">
    <citation type="journal article" date="2019" name="Sci. Rep.">
        <title>Comparative genomics of chytrid fungi reveal insights into the obligate biotrophic and pathogenic lifestyle of Synchytrium endobioticum.</title>
        <authorList>
            <person name="van de Vossenberg B.T.L.H."/>
            <person name="Warris S."/>
            <person name="Nguyen H.D.T."/>
            <person name="van Gent-Pelzer M.P.E."/>
            <person name="Joly D.L."/>
            <person name="van de Geest H.C."/>
            <person name="Bonants P.J.M."/>
            <person name="Smith D.S."/>
            <person name="Levesque C.A."/>
            <person name="van der Lee T.A.J."/>
        </authorList>
    </citation>
    <scope>NUCLEOTIDE SEQUENCE [LARGE SCALE GENOMIC DNA]</scope>
    <source>
        <strain evidence="6 7">CBS 809.83</strain>
    </source>
</reference>
<dbReference type="PANTHER" id="PTHR32183:SF11">
    <property type="entry name" value="THIOL METHYLTRANSFERASE 2-RELATED"/>
    <property type="match status" value="1"/>
</dbReference>
<dbReference type="EMBL" id="QEAQ01000040">
    <property type="protein sequence ID" value="TPX58178.1"/>
    <property type="molecule type" value="Genomic_DNA"/>
</dbReference>
<evidence type="ECO:0000256" key="1">
    <source>
        <dbReference type="ARBA" id="ARBA00022553"/>
    </source>
</evidence>
<dbReference type="Proteomes" id="UP000318582">
    <property type="component" value="Unassembled WGS sequence"/>
</dbReference>
<dbReference type="CDD" id="cd02440">
    <property type="entry name" value="AdoMet_MTases"/>
    <property type="match status" value="1"/>
</dbReference>
<keyword evidence="4" id="KW-0949">S-adenosyl-L-methionine</keyword>
<evidence type="ECO:0000313" key="7">
    <source>
        <dbReference type="Proteomes" id="UP000318582"/>
    </source>
</evidence>
<dbReference type="GO" id="GO:0008757">
    <property type="term" value="F:S-adenosylmethionine-dependent methyltransferase activity"/>
    <property type="evidence" value="ECO:0007669"/>
    <property type="project" value="InterPro"/>
</dbReference>
<dbReference type="GO" id="GO:0032259">
    <property type="term" value="P:methylation"/>
    <property type="evidence" value="ECO:0007669"/>
    <property type="project" value="UniProtKB-KW"/>
</dbReference>
<accession>A0A507E4X6</accession>
<organism evidence="6 7">
    <name type="scientific">Powellomyces hirtus</name>
    <dbReference type="NCBI Taxonomy" id="109895"/>
    <lineage>
        <taxon>Eukaryota</taxon>
        <taxon>Fungi</taxon>
        <taxon>Fungi incertae sedis</taxon>
        <taxon>Chytridiomycota</taxon>
        <taxon>Chytridiomycota incertae sedis</taxon>
        <taxon>Chytridiomycetes</taxon>
        <taxon>Spizellomycetales</taxon>
        <taxon>Powellomycetaceae</taxon>
        <taxon>Powellomyces</taxon>
    </lineage>
</organism>